<dbReference type="InterPro" id="IPR044862">
    <property type="entry name" value="Pro_4_hyd_alph_FE2OG_OXY"/>
</dbReference>
<dbReference type="Proteomes" id="UP000732399">
    <property type="component" value="Unassembled WGS sequence"/>
</dbReference>
<evidence type="ECO:0000313" key="6">
    <source>
        <dbReference type="Proteomes" id="UP000732399"/>
    </source>
</evidence>
<feature type="domain" description="Prolyl 4-hydroxylase alpha subunit" evidence="4">
    <location>
        <begin position="59"/>
        <end position="249"/>
    </location>
</feature>
<organism evidence="5 6">
    <name type="scientific">Sphingomonas corticis</name>
    <dbReference type="NCBI Taxonomy" id="2722791"/>
    <lineage>
        <taxon>Bacteria</taxon>
        <taxon>Pseudomonadati</taxon>
        <taxon>Pseudomonadota</taxon>
        <taxon>Alphaproteobacteria</taxon>
        <taxon>Sphingomonadales</taxon>
        <taxon>Sphingomonadaceae</taxon>
        <taxon>Sphingomonas</taxon>
    </lineage>
</organism>
<dbReference type="Pfam" id="PF13640">
    <property type="entry name" value="2OG-FeII_Oxy_3"/>
    <property type="match status" value="1"/>
</dbReference>
<dbReference type="Gene3D" id="2.60.120.620">
    <property type="entry name" value="q2cbj1_9rhob like domain"/>
    <property type="match status" value="1"/>
</dbReference>
<evidence type="ECO:0000256" key="1">
    <source>
        <dbReference type="ARBA" id="ARBA00001961"/>
    </source>
</evidence>
<protein>
    <submittedName>
        <fullName evidence="5">2OG-Fe(II) oxygenase</fullName>
    </submittedName>
</protein>
<evidence type="ECO:0000259" key="4">
    <source>
        <dbReference type="SMART" id="SM00702"/>
    </source>
</evidence>
<keyword evidence="6" id="KW-1185">Reference proteome</keyword>
<gene>
    <name evidence="5" type="ORF">HBH26_09630</name>
</gene>
<evidence type="ECO:0000256" key="2">
    <source>
        <dbReference type="ARBA" id="ARBA00022964"/>
    </source>
</evidence>
<comment type="cofactor">
    <cofactor evidence="1">
        <name>L-ascorbate</name>
        <dbReference type="ChEBI" id="CHEBI:38290"/>
    </cofactor>
</comment>
<sequence length="256" mass="27972">MDFLPPDLFARLSADFPTSASFEDQFSQTGATGSRVGAGTGFDIYRGDLAYDRLVAGSAAWAELDAYINSAAFVTTFLDVFGDDLAGLGCSITVDPAAYRRDMVESRSTLTARQTIGERLGRIVDGLGRNRNRIPTLFTRLDVEKSFAGYAKPPHCDRSNRLCSLILYFSDLEAEGIEGGELNIYAHKSDKSPAEHERHPKPALVDVVATLKPKPNLGVFFPCSNNSYHGVNALETAGKARNFLYINISTDGRTCW</sequence>
<keyword evidence="3" id="KW-0560">Oxidoreductase</keyword>
<proteinExistence type="predicted"/>
<reference evidence="5 6" key="1">
    <citation type="submission" date="2020-03" db="EMBL/GenBank/DDBJ databases">
        <authorList>
            <person name="Wang L."/>
            <person name="He N."/>
            <person name="Li Y."/>
            <person name="Fang Y."/>
            <person name="Zhang F."/>
        </authorList>
    </citation>
    <scope>NUCLEOTIDE SEQUENCE [LARGE SCALE GENOMIC DNA]</scope>
    <source>
        <strain evidence="5 6">36D10-4-7</strain>
    </source>
</reference>
<keyword evidence="2" id="KW-0223">Dioxygenase</keyword>
<comment type="caution">
    <text evidence="5">The sequence shown here is derived from an EMBL/GenBank/DDBJ whole genome shotgun (WGS) entry which is preliminary data.</text>
</comment>
<accession>A0ABX1CR51</accession>
<dbReference type="SMART" id="SM00702">
    <property type="entry name" value="P4Hc"/>
    <property type="match status" value="1"/>
</dbReference>
<name>A0ABX1CR51_9SPHN</name>
<dbReference type="EMBL" id="JAAVJH010000005">
    <property type="protein sequence ID" value="NJR78847.1"/>
    <property type="molecule type" value="Genomic_DNA"/>
</dbReference>
<evidence type="ECO:0000256" key="3">
    <source>
        <dbReference type="ARBA" id="ARBA00023002"/>
    </source>
</evidence>
<dbReference type="InterPro" id="IPR006620">
    <property type="entry name" value="Pro_4_hyd_alph"/>
</dbReference>
<dbReference type="RefSeq" id="WP_168134387.1">
    <property type="nucleotide sequence ID" value="NZ_JAAVJH010000005.1"/>
</dbReference>
<evidence type="ECO:0000313" key="5">
    <source>
        <dbReference type="EMBL" id="NJR78847.1"/>
    </source>
</evidence>